<dbReference type="GO" id="GO:0044780">
    <property type="term" value="P:bacterial-type flagellum assembly"/>
    <property type="evidence" value="ECO:0007669"/>
    <property type="project" value="UniProtKB-UniRule"/>
</dbReference>
<dbReference type="EMBL" id="FWZT01000023">
    <property type="protein sequence ID" value="SMF66494.1"/>
    <property type="molecule type" value="Genomic_DNA"/>
</dbReference>
<dbReference type="GO" id="GO:0009425">
    <property type="term" value="C:bacterial-type flagellum basal body"/>
    <property type="evidence" value="ECO:0007669"/>
    <property type="project" value="UniProtKB-SubCell"/>
</dbReference>
<evidence type="ECO:0000256" key="10">
    <source>
        <dbReference type="RuleBase" id="RU362071"/>
    </source>
</evidence>
<dbReference type="NCBIfam" id="TIGR01400">
    <property type="entry name" value="fliR"/>
    <property type="match status" value="1"/>
</dbReference>
<keyword evidence="4 10" id="KW-1003">Cell membrane</keyword>
<evidence type="ECO:0000313" key="12">
    <source>
        <dbReference type="Proteomes" id="UP000192907"/>
    </source>
</evidence>
<evidence type="ECO:0000256" key="5">
    <source>
        <dbReference type="ARBA" id="ARBA00022692"/>
    </source>
</evidence>
<reference evidence="12" key="1">
    <citation type="submission" date="2017-04" db="EMBL/GenBank/DDBJ databases">
        <authorList>
            <person name="Varghese N."/>
            <person name="Submissions S."/>
        </authorList>
    </citation>
    <scope>NUCLEOTIDE SEQUENCE [LARGE SCALE GENOMIC DNA]</scope>
    <source>
        <strain evidence="12">RKEM611</strain>
    </source>
</reference>
<evidence type="ECO:0000256" key="4">
    <source>
        <dbReference type="ARBA" id="ARBA00022475"/>
    </source>
</evidence>
<evidence type="ECO:0000256" key="7">
    <source>
        <dbReference type="ARBA" id="ARBA00023136"/>
    </source>
</evidence>
<evidence type="ECO:0000256" key="6">
    <source>
        <dbReference type="ARBA" id="ARBA00022989"/>
    </source>
</evidence>
<evidence type="ECO:0000256" key="3">
    <source>
        <dbReference type="ARBA" id="ARBA00021717"/>
    </source>
</evidence>
<evidence type="ECO:0000256" key="9">
    <source>
        <dbReference type="NCBIfam" id="TIGR01400"/>
    </source>
</evidence>
<feature type="transmembrane region" description="Helical" evidence="10">
    <location>
        <begin position="126"/>
        <end position="150"/>
    </location>
</feature>
<comment type="similarity">
    <text evidence="2 10">Belongs to the FliR/MopE/SpaR family.</text>
</comment>
<keyword evidence="11" id="KW-0969">Cilium</keyword>
<name>A0A1Y6CII5_9BACT</name>
<proteinExistence type="inferred from homology"/>
<feature type="transmembrane region" description="Helical" evidence="10">
    <location>
        <begin position="215"/>
        <end position="235"/>
    </location>
</feature>
<dbReference type="RefSeq" id="WP_132323599.1">
    <property type="nucleotide sequence ID" value="NZ_FWZT01000023.1"/>
</dbReference>
<keyword evidence="12" id="KW-1185">Reference proteome</keyword>
<protein>
    <recommendedName>
        <fullName evidence="3 9">Flagellar biosynthetic protein FliR</fullName>
    </recommendedName>
</protein>
<dbReference type="GO" id="GO:0005886">
    <property type="term" value="C:plasma membrane"/>
    <property type="evidence" value="ECO:0007669"/>
    <property type="project" value="UniProtKB-SubCell"/>
</dbReference>
<keyword evidence="8 10" id="KW-0975">Bacterial flagellum</keyword>
<comment type="subcellular location">
    <subcellularLocation>
        <location evidence="10">Cell membrane</location>
        <topology evidence="10">Multi-pass membrane protein</topology>
    </subcellularLocation>
    <subcellularLocation>
        <location evidence="10">Bacterial flagellum basal body</location>
    </subcellularLocation>
</comment>
<feature type="transmembrane region" description="Helical" evidence="10">
    <location>
        <begin position="93"/>
        <end position="114"/>
    </location>
</feature>
<keyword evidence="7 10" id="KW-0472">Membrane</keyword>
<dbReference type="STRING" id="1513793.SAMN06296036_12334"/>
<dbReference type="InterPro" id="IPR006303">
    <property type="entry name" value="FliR"/>
</dbReference>
<evidence type="ECO:0000313" key="11">
    <source>
        <dbReference type="EMBL" id="SMF66494.1"/>
    </source>
</evidence>
<dbReference type="Proteomes" id="UP000192907">
    <property type="component" value="Unassembled WGS sequence"/>
</dbReference>
<keyword evidence="11" id="KW-0966">Cell projection</keyword>
<feature type="transmembrane region" description="Helical" evidence="10">
    <location>
        <begin position="36"/>
        <end position="54"/>
    </location>
</feature>
<evidence type="ECO:0000256" key="8">
    <source>
        <dbReference type="ARBA" id="ARBA00023143"/>
    </source>
</evidence>
<dbReference type="Pfam" id="PF01311">
    <property type="entry name" value="Bac_export_1"/>
    <property type="match status" value="1"/>
</dbReference>
<evidence type="ECO:0000256" key="1">
    <source>
        <dbReference type="ARBA" id="ARBA00002578"/>
    </source>
</evidence>
<dbReference type="PRINTS" id="PR00953">
    <property type="entry name" value="TYPE3IMRPROT"/>
</dbReference>
<evidence type="ECO:0000256" key="2">
    <source>
        <dbReference type="ARBA" id="ARBA00009772"/>
    </source>
</evidence>
<dbReference type="OrthoDB" id="9797790at2"/>
<dbReference type="GO" id="GO:0006605">
    <property type="term" value="P:protein targeting"/>
    <property type="evidence" value="ECO:0007669"/>
    <property type="project" value="UniProtKB-UniRule"/>
</dbReference>
<feature type="transmembrane region" description="Helical" evidence="10">
    <location>
        <begin position="170"/>
        <end position="203"/>
    </location>
</feature>
<keyword evidence="6 10" id="KW-1133">Transmembrane helix</keyword>
<feature type="transmembrane region" description="Helical" evidence="10">
    <location>
        <begin position="12"/>
        <end position="30"/>
    </location>
</feature>
<keyword evidence="5 10" id="KW-0812">Transmembrane</keyword>
<gene>
    <name evidence="11" type="ORF">SAMN06296036_12334</name>
</gene>
<dbReference type="InterPro" id="IPR002010">
    <property type="entry name" value="T3SS_IM_R"/>
</dbReference>
<keyword evidence="11" id="KW-0282">Flagellum</keyword>
<dbReference type="AlphaFoldDB" id="A0A1Y6CII5"/>
<sequence length="259" mass="28368">MFNIPYDDAVKGGLIFLRVSGIVFTLPIFGDEPTPVRVRILFSVAIAFLLYPVIMPEWYRGMPQDAWAFAVMSARELIIGLMLGFVARLVFDGIVMAASIVGYQMGFGTANLMIPDANIQMNSFTATHRILLMLIFLSLNLHHLYISAIADSFRLIPSGFASLDGGIGELMVQATASVFVISVQLSAPVLVALMFTMAALGLIARTVPQMNIFTMSFPTSFFIGLLIYIASLPYFPQLIKTFIAQSNNEIKAVLRGLAP</sequence>
<dbReference type="PANTHER" id="PTHR30065">
    <property type="entry name" value="FLAGELLAR BIOSYNTHETIC PROTEIN FLIR"/>
    <property type="match status" value="1"/>
</dbReference>
<comment type="function">
    <text evidence="1 10">Role in flagellar biosynthesis.</text>
</comment>
<organism evidence="11 12">
    <name type="scientific">Pseudobacteriovorax antillogorgiicola</name>
    <dbReference type="NCBI Taxonomy" id="1513793"/>
    <lineage>
        <taxon>Bacteria</taxon>
        <taxon>Pseudomonadati</taxon>
        <taxon>Bdellovibrionota</taxon>
        <taxon>Oligoflexia</taxon>
        <taxon>Oligoflexales</taxon>
        <taxon>Pseudobacteriovoracaceae</taxon>
        <taxon>Pseudobacteriovorax</taxon>
    </lineage>
</organism>
<accession>A0A1Y6CII5</accession>
<feature type="transmembrane region" description="Helical" evidence="10">
    <location>
        <begin position="66"/>
        <end position="87"/>
    </location>
</feature>
<dbReference type="PANTHER" id="PTHR30065:SF1">
    <property type="entry name" value="SURFACE PRESENTATION OF ANTIGENS PROTEIN SPAR"/>
    <property type="match status" value="1"/>
</dbReference>